<dbReference type="GO" id="GO:0020037">
    <property type="term" value="F:heme binding"/>
    <property type="evidence" value="ECO:0007669"/>
    <property type="project" value="UniProtKB-UniRule"/>
</dbReference>
<dbReference type="PANTHER" id="PTHR15854:SF4">
    <property type="entry name" value="PEROXYNITRITE ISOMERASE THAP4"/>
    <property type="match status" value="1"/>
</dbReference>
<comment type="similarity">
    <text evidence="1">Belongs to the nitrobindin family.</text>
</comment>
<dbReference type="eggNOG" id="COG3485">
    <property type="taxonomic scope" value="Bacteria"/>
</dbReference>
<proteinExistence type="inferred from homology"/>
<dbReference type="PANTHER" id="PTHR15854">
    <property type="entry name" value="THAP4 PROTEIN"/>
    <property type="match status" value="1"/>
</dbReference>
<dbReference type="RefSeq" id="WP_013427440.1">
    <property type="nucleotide sequence ID" value="NC_014666.1"/>
</dbReference>
<evidence type="ECO:0000313" key="4">
    <source>
        <dbReference type="EMBL" id="ADP84327.1"/>
    </source>
</evidence>
<dbReference type="HOGENOM" id="CLU_085483_0_0_11"/>
<keyword evidence="1" id="KW-0408">Iron</keyword>
<dbReference type="KEGG" id="fri:FraEuI1c_6343"/>
<comment type="caution">
    <text evidence="1">Lacks conserved residue(s) required for the propagation of feature annotation.</text>
</comment>
<dbReference type="Pfam" id="PF08768">
    <property type="entry name" value="THAP4_heme-bd"/>
    <property type="match status" value="1"/>
</dbReference>
<dbReference type="GO" id="GO:0046872">
    <property type="term" value="F:metal ion binding"/>
    <property type="evidence" value="ECO:0007669"/>
    <property type="project" value="UniProtKB-KW"/>
</dbReference>
<dbReference type="EMBL" id="CP002299">
    <property type="protein sequence ID" value="ADP84327.1"/>
    <property type="molecule type" value="Genomic_DNA"/>
</dbReference>
<organism evidence="4 5">
    <name type="scientific">Pseudofrankia inefficax (strain DSM 45817 / CECT 9037 / DDB 130130 / EuI1c)</name>
    <name type="common">Frankia inefficax</name>
    <dbReference type="NCBI Taxonomy" id="298654"/>
    <lineage>
        <taxon>Bacteria</taxon>
        <taxon>Bacillati</taxon>
        <taxon>Actinomycetota</taxon>
        <taxon>Actinomycetes</taxon>
        <taxon>Frankiales</taxon>
        <taxon>Frankiaceae</taxon>
        <taxon>Pseudofrankia</taxon>
    </lineage>
</organism>
<dbReference type="InterPro" id="IPR022939">
    <property type="entry name" value="Nb(III)_bact/plant"/>
</dbReference>
<dbReference type="InterPro" id="IPR014878">
    <property type="entry name" value="THAP4-like_heme-bd"/>
</dbReference>
<evidence type="ECO:0000256" key="2">
    <source>
        <dbReference type="SAM" id="MobiDB-lite"/>
    </source>
</evidence>
<dbReference type="SUPFAM" id="SSF50814">
    <property type="entry name" value="Lipocalins"/>
    <property type="match status" value="1"/>
</dbReference>
<dbReference type="InParanoid" id="E3J5U6"/>
<feature type="binding site" description="axial binding residue" evidence="1">
    <location>
        <position position="197"/>
    </location>
    <ligand>
        <name>heme b</name>
        <dbReference type="ChEBI" id="CHEBI:60344"/>
    </ligand>
    <ligandPart>
        <name>Fe</name>
        <dbReference type="ChEBI" id="CHEBI:18248"/>
    </ligandPart>
</feature>
<keyword evidence="1" id="KW-0349">Heme</keyword>
<dbReference type="InterPro" id="IPR045165">
    <property type="entry name" value="Nitrobindin"/>
</dbReference>
<keyword evidence="1" id="KW-0413">Isomerase</keyword>
<accession>E3J5U6</accession>
<feature type="short sequence motif" description="GXWXGXG" evidence="1">
    <location>
        <begin position="52"/>
        <end position="58"/>
    </location>
</feature>
<gene>
    <name evidence="4" type="ordered locus">FraEuI1c_6343</name>
</gene>
<evidence type="ECO:0000313" key="5">
    <source>
        <dbReference type="Proteomes" id="UP000002484"/>
    </source>
</evidence>
<dbReference type="EC" id="5.99.-.-" evidence="1"/>
<comment type="catalytic activity">
    <reaction evidence="1">
        <text>peroxynitrite = nitrate</text>
        <dbReference type="Rhea" id="RHEA:63116"/>
        <dbReference type="ChEBI" id="CHEBI:17632"/>
        <dbReference type="ChEBI" id="CHEBI:25941"/>
    </reaction>
</comment>
<comment type="domain">
    <text evidence="1">Forms a 10-stranded antiparallel beta-barrel structure able to accommodate a hydrophobic ligand in its interior. In fact, this fold hosts the heme group, which is located in a wide surface cleft.</text>
</comment>
<keyword evidence="5" id="KW-1185">Reference proteome</keyword>
<dbReference type="InterPro" id="IPR012674">
    <property type="entry name" value="Calycin"/>
</dbReference>
<comment type="cofactor">
    <cofactor evidence="1">
        <name>heme b</name>
        <dbReference type="ChEBI" id="CHEBI:60344"/>
    </cofactor>
    <text evidence="1">Binds 1 heme b group per subunit, that coordinates a highly solvent-exposed Fe(III) atom.</text>
</comment>
<comment type="function">
    <text evidence="1">Heme-binding protein able to scavenge peroxynitrite and to protect free L-tyrosine against peroxynitrite-mediated nitration, by acting as a peroxynitrite isomerase that converts peroxynitrite to nitrate. Therefore, this protein likely plays a role in peroxynitrite sensing and in the detoxification of reactive nitrogen and oxygen species (RNS and ROS, respectively). Is able to bind nitric oxide (NO) in vitro, but may act as a sensor of peroxynitrite levels in vivo.</text>
</comment>
<comment type="pathway">
    <text evidence="1">Nitrogen metabolism.</text>
</comment>
<dbReference type="HAMAP" id="MF_01297">
    <property type="entry name" value="nitrobindin"/>
    <property type="match status" value="1"/>
</dbReference>
<sequence length="206" mass="22120">MASTTGPAAGSSPDLSAQHADVENPDVENPDVENPGLPDLHPSLAPLAFLVGTWRGEGVGGYEGLADFRYEQEITFVTTGRPALGYASTTWWADEPRDGRVPGSPLATETGFWRLQDDPDSPGRRLVEVMLAHPFGISEIYVGSLDGTKIELEHNVVIRTATARDVTRSVRLYGIVEGGDLAYAIDMEAGGKPLQPHLSARLRKVG</sequence>
<dbReference type="Gene3D" id="2.40.128.20">
    <property type="match status" value="1"/>
</dbReference>
<dbReference type="Proteomes" id="UP000002484">
    <property type="component" value="Chromosome"/>
</dbReference>
<feature type="region of interest" description="Disordered" evidence="2">
    <location>
        <begin position="1"/>
        <end position="39"/>
    </location>
</feature>
<dbReference type="CDD" id="cd07828">
    <property type="entry name" value="lipocalin_heme-bd-THAP4-like"/>
    <property type="match status" value="1"/>
</dbReference>
<dbReference type="AlphaFoldDB" id="E3J5U6"/>
<dbReference type="STRING" id="298654.FraEuI1c_6343"/>
<evidence type="ECO:0000256" key="1">
    <source>
        <dbReference type="HAMAP-Rule" id="MF_01297"/>
    </source>
</evidence>
<name>E3J5U6_PSEI1</name>
<feature type="domain" description="THAP4-like heme-binding" evidence="3">
    <location>
        <begin position="44"/>
        <end position="204"/>
    </location>
</feature>
<reference evidence="4 5" key="1">
    <citation type="submission" date="2010-10" db="EMBL/GenBank/DDBJ databases">
        <title>Complete sequence of Frankia sp. EuI1c.</title>
        <authorList>
            <consortium name="US DOE Joint Genome Institute"/>
            <person name="Lucas S."/>
            <person name="Copeland A."/>
            <person name="Lapidus A."/>
            <person name="Cheng J.-F."/>
            <person name="Bruce D."/>
            <person name="Goodwin L."/>
            <person name="Pitluck S."/>
            <person name="Chertkov O."/>
            <person name="Detter J.C."/>
            <person name="Han C."/>
            <person name="Tapia R."/>
            <person name="Land M."/>
            <person name="Hauser L."/>
            <person name="Jeffries C."/>
            <person name="Kyrpides N."/>
            <person name="Ivanova N."/>
            <person name="Mikhailova N."/>
            <person name="Beauchemin N."/>
            <person name="Sen A."/>
            <person name="Sur S.A."/>
            <person name="Gtari M."/>
            <person name="Wall L."/>
            <person name="Tisa L."/>
            <person name="Woyke T."/>
        </authorList>
    </citation>
    <scope>NUCLEOTIDE SEQUENCE [LARGE SCALE GENOMIC DNA]</scope>
    <source>
        <strain evidence="5">DSM 45817 / CECT 9037 / EuI1c</strain>
    </source>
</reference>
<protein>
    <recommendedName>
        <fullName evidence="1">Peroxynitrite isomerase</fullName>
        <ecNumber evidence="1">5.99.-.-</ecNumber>
    </recommendedName>
    <alternativeName>
        <fullName evidence="1">Ferric nitrobindin</fullName>
        <shortName evidence="1">Nb(III)</shortName>
    </alternativeName>
</protein>
<evidence type="ECO:0000259" key="3">
    <source>
        <dbReference type="Pfam" id="PF08768"/>
    </source>
</evidence>
<keyword evidence="1" id="KW-0479">Metal-binding</keyword>
<dbReference type="GO" id="GO:0062213">
    <property type="term" value="F:peroxynitrite isomerase activity"/>
    <property type="evidence" value="ECO:0007669"/>
    <property type="project" value="UniProtKB-UniRule"/>
</dbReference>